<dbReference type="GO" id="GO:0005634">
    <property type="term" value="C:nucleus"/>
    <property type="evidence" value="ECO:0007669"/>
    <property type="project" value="UniProtKB-SubCell"/>
</dbReference>
<evidence type="ECO:0000259" key="9">
    <source>
        <dbReference type="Pfam" id="PF26138"/>
    </source>
</evidence>
<evidence type="ECO:0000259" key="8">
    <source>
        <dbReference type="Pfam" id="PF13359"/>
    </source>
</evidence>
<organism evidence="10 11">
    <name type="scientific">Striga hermonthica</name>
    <name type="common">Purple witchweed</name>
    <name type="synonym">Buchnera hermonthica</name>
    <dbReference type="NCBI Taxonomy" id="68872"/>
    <lineage>
        <taxon>Eukaryota</taxon>
        <taxon>Viridiplantae</taxon>
        <taxon>Streptophyta</taxon>
        <taxon>Embryophyta</taxon>
        <taxon>Tracheophyta</taxon>
        <taxon>Spermatophyta</taxon>
        <taxon>Magnoliopsida</taxon>
        <taxon>eudicotyledons</taxon>
        <taxon>Gunneridae</taxon>
        <taxon>Pentapetalae</taxon>
        <taxon>asterids</taxon>
        <taxon>lamiids</taxon>
        <taxon>Lamiales</taxon>
        <taxon>Orobanchaceae</taxon>
        <taxon>Buchnereae</taxon>
        <taxon>Striga</taxon>
    </lineage>
</organism>
<comment type="similarity">
    <text evidence="3">Belongs to the HARBI1 family.</text>
</comment>
<feature type="domain" description="DDE Tnp4" evidence="8">
    <location>
        <begin position="208"/>
        <end position="371"/>
    </location>
</feature>
<comment type="cofactor">
    <cofactor evidence="1">
        <name>a divalent metal cation</name>
        <dbReference type="ChEBI" id="CHEBI:60240"/>
    </cofactor>
</comment>
<dbReference type="InterPro" id="IPR045249">
    <property type="entry name" value="HARBI1-like"/>
</dbReference>
<dbReference type="Pfam" id="PF26138">
    <property type="entry name" value="DUF8040"/>
    <property type="match status" value="1"/>
</dbReference>
<feature type="domain" description="DUF8040" evidence="9">
    <location>
        <begin position="74"/>
        <end position="170"/>
    </location>
</feature>
<evidence type="ECO:0000313" key="11">
    <source>
        <dbReference type="Proteomes" id="UP001153555"/>
    </source>
</evidence>
<dbReference type="PANTHER" id="PTHR22930">
    <property type="match status" value="1"/>
</dbReference>
<dbReference type="InterPro" id="IPR027806">
    <property type="entry name" value="HARBI1_dom"/>
</dbReference>
<dbReference type="PANTHER" id="PTHR22930:SF221">
    <property type="entry name" value="NUCLEASE HARBI1"/>
    <property type="match status" value="1"/>
</dbReference>
<reference evidence="10" key="1">
    <citation type="submission" date="2019-12" db="EMBL/GenBank/DDBJ databases">
        <authorList>
            <person name="Scholes J."/>
        </authorList>
    </citation>
    <scope>NUCLEOTIDE SEQUENCE</scope>
</reference>
<evidence type="ECO:0000313" key="10">
    <source>
        <dbReference type="EMBL" id="CAA0833339.1"/>
    </source>
</evidence>
<evidence type="ECO:0000256" key="5">
    <source>
        <dbReference type="ARBA" id="ARBA00022723"/>
    </source>
</evidence>
<evidence type="ECO:0000256" key="3">
    <source>
        <dbReference type="ARBA" id="ARBA00006958"/>
    </source>
</evidence>
<dbReference type="InterPro" id="IPR058353">
    <property type="entry name" value="DUF8040"/>
</dbReference>
<evidence type="ECO:0008006" key="12">
    <source>
        <dbReference type="Google" id="ProtNLM"/>
    </source>
</evidence>
<evidence type="ECO:0000256" key="6">
    <source>
        <dbReference type="ARBA" id="ARBA00022801"/>
    </source>
</evidence>
<evidence type="ECO:0000256" key="4">
    <source>
        <dbReference type="ARBA" id="ARBA00022722"/>
    </source>
</evidence>
<dbReference type="GO" id="GO:0016787">
    <property type="term" value="F:hydrolase activity"/>
    <property type="evidence" value="ECO:0007669"/>
    <property type="project" value="UniProtKB-KW"/>
</dbReference>
<evidence type="ECO:0000256" key="7">
    <source>
        <dbReference type="ARBA" id="ARBA00023242"/>
    </source>
</evidence>
<protein>
    <recommendedName>
        <fullName evidence="12">DDE Tnp4 domain-containing protein</fullName>
    </recommendedName>
</protein>
<keyword evidence="7" id="KW-0539">Nucleus</keyword>
<dbReference type="AlphaFoldDB" id="A0A9N7RJH9"/>
<keyword evidence="4" id="KW-0540">Nuclease</keyword>
<keyword evidence="11" id="KW-1185">Reference proteome</keyword>
<evidence type="ECO:0000256" key="1">
    <source>
        <dbReference type="ARBA" id="ARBA00001968"/>
    </source>
</evidence>
<comment type="subcellular location">
    <subcellularLocation>
        <location evidence="2">Nucleus</location>
    </subcellularLocation>
</comment>
<proteinExistence type="inferred from homology"/>
<evidence type="ECO:0000256" key="2">
    <source>
        <dbReference type="ARBA" id="ARBA00004123"/>
    </source>
</evidence>
<dbReference type="EMBL" id="CACSLK010027838">
    <property type="protein sequence ID" value="CAA0833339.1"/>
    <property type="molecule type" value="Genomic_DNA"/>
</dbReference>
<dbReference type="OrthoDB" id="913184at2759"/>
<name>A0A9N7RJH9_STRHE</name>
<accession>A0A9N7RJH9</accession>
<dbReference type="GO" id="GO:0046872">
    <property type="term" value="F:metal ion binding"/>
    <property type="evidence" value="ECO:0007669"/>
    <property type="project" value="UniProtKB-KW"/>
</dbReference>
<dbReference type="Pfam" id="PF13359">
    <property type="entry name" value="DDE_Tnp_4"/>
    <property type="match status" value="1"/>
</dbReference>
<comment type="caution">
    <text evidence="10">The sequence shown here is derived from an EMBL/GenBank/DDBJ whole genome shotgun (WGS) entry which is preliminary data.</text>
</comment>
<dbReference type="GO" id="GO:0004518">
    <property type="term" value="F:nuclease activity"/>
    <property type="evidence" value="ECO:0007669"/>
    <property type="project" value="UniProtKB-KW"/>
</dbReference>
<gene>
    <name evidence="10" type="ORF">SHERM_28606</name>
</gene>
<keyword evidence="6" id="KW-0378">Hydrolase</keyword>
<dbReference type="Proteomes" id="UP001153555">
    <property type="component" value="Unassembled WGS sequence"/>
</dbReference>
<sequence>MDDNQDYDNVEHGDGEQLNDNVVEDVNDVAEPSHLSRLQQFTNMLEFQRQQFMHAYTAFQSNTPMRRIPYRQTTYTGADWINELLSGHDRRFYDAMGMNKKVFKFLCQEIKQTGCHGDERQQKVRIQDSVAVCLHTIKGHQRHRRAAESFNRSTETISNHVHIMVTALCKLAPKIASAPSTEPSYQLGYLMKIMENTDVAKDCIGAIDETIIPAWIPEEDHGKYRCRKGYLSQNVMVACDFECKFTFVLAGWEGSANDVRIFVETLTDPTNTFPWPPEGKYYVVDSDYANIPGFLSPYRGDRYHLPEWIQSNQTPQNARELFNRRHATVRNVVERSFGILKGKFPIIKGLMPNYPPEFQTDIVIACCVAHNFILEHQKFANVPPAMQDLDYIPEPDEDDFTRPLRTTLDTSNVGLREQSGLRDSISDALWRDHGGRHR</sequence>
<keyword evidence="5" id="KW-0479">Metal-binding</keyword>